<keyword evidence="1" id="KW-0812">Transmembrane</keyword>
<evidence type="ECO:0000313" key="3">
    <source>
        <dbReference type="Proteomes" id="UP000007151"/>
    </source>
</evidence>
<organism evidence="2 3">
    <name type="scientific">Danaus plexippus plexippus</name>
    <dbReference type="NCBI Taxonomy" id="278856"/>
    <lineage>
        <taxon>Eukaryota</taxon>
        <taxon>Metazoa</taxon>
        <taxon>Ecdysozoa</taxon>
        <taxon>Arthropoda</taxon>
        <taxon>Hexapoda</taxon>
        <taxon>Insecta</taxon>
        <taxon>Pterygota</taxon>
        <taxon>Neoptera</taxon>
        <taxon>Endopterygota</taxon>
        <taxon>Lepidoptera</taxon>
        <taxon>Glossata</taxon>
        <taxon>Ditrysia</taxon>
        <taxon>Papilionoidea</taxon>
        <taxon>Nymphalidae</taxon>
        <taxon>Danainae</taxon>
        <taxon>Danaini</taxon>
        <taxon>Danaina</taxon>
        <taxon>Danaus</taxon>
        <taxon>Danaus</taxon>
    </lineage>
</organism>
<proteinExistence type="predicted"/>
<dbReference type="EMBL" id="AGBW02008863">
    <property type="protein sequence ID" value="OWR52352.1"/>
    <property type="molecule type" value="Genomic_DNA"/>
</dbReference>
<feature type="transmembrane region" description="Helical" evidence="1">
    <location>
        <begin position="35"/>
        <end position="56"/>
    </location>
</feature>
<evidence type="ECO:0000313" key="2">
    <source>
        <dbReference type="EMBL" id="OWR52352.1"/>
    </source>
</evidence>
<keyword evidence="1" id="KW-1133">Transmembrane helix</keyword>
<dbReference type="KEGG" id="dpl:KGM_213003"/>
<dbReference type="AlphaFoldDB" id="A0A212FF33"/>
<evidence type="ECO:0000256" key="1">
    <source>
        <dbReference type="SAM" id="Phobius"/>
    </source>
</evidence>
<accession>A0A212FF33</accession>
<reference evidence="2 3" key="1">
    <citation type="journal article" date="2011" name="Cell">
        <title>The monarch butterfly genome yields insights into long-distance migration.</title>
        <authorList>
            <person name="Zhan S."/>
            <person name="Merlin C."/>
            <person name="Boore J.L."/>
            <person name="Reppert S.M."/>
        </authorList>
    </citation>
    <scope>NUCLEOTIDE SEQUENCE [LARGE SCALE GENOMIC DNA]</scope>
    <source>
        <strain evidence="2">F-2</strain>
    </source>
</reference>
<comment type="caution">
    <text evidence="2">The sequence shown here is derived from an EMBL/GenBank/DDBJ whole genome shotgun (WGS) entry which is preliminary data.</text>
</comment>
<dbReference type="InParanoid" id="A0A212FF33"/>
<protein>
    <submittedName>
        <fullName evidence="2">Uncharacterized protein</fullName>
    </submittedName>
</protein>
<keyword evidence="3" id="KW-1185">Reference proteome</keyword>
<gene>
    <name evidence="2" type="ORF">KGM_213003</name>
</gene>
<keyword evidence="1" id="KW-0472">Membrane</keyword>
<sequence length="151" mass="15955">MDVYRDLQVRGSGVARGGDARGAGGGAPAPVAPTMLAPSVLAACLILLAIPAITLANPPNGIKGERAPCSNEGESVSLQDARLDQDWSTCFRCVCKQLHDKLDGKYEFDGSISSGAILPVVGGVKVGDWRAQVPARPCRERAHGMRSHRFF</sequence>
<dbReference type="Proteomes" id="UP000007151">
    <property type="component" value="Unassembled WGS sequence"/>
</dbReference>
<name>A0A212FF33_DANPL</name>